<organism evidence="5 6">
    <name type="scientific">Natronorubrum sulfidifaciens JCM 14089</name>
    <dbReference type="NCBI Taxonomy" id="1230460"/>
    <lineage>
        <taxon>Archaea</taxon>
        <taxon>Methanobacteriati</taxon>
        <taxon>Methanobacteriota</taxon>
        <taxon>Stenosarchaea group</taxon>
        <taxon>Halobacteria</taxon>
        <taxon>Halobacteriales</taxon>
        <taxon>Natrialbaceae</taxon>
        <taxon>Natronorubrum</taxon>
    </lineage>
</organism>
<dbReference type="InterPro" id="IPR005107">
    <property type="entry name" value="CO_DH_flav_C"/>
</dbReference>
<dbReference type="SUPFAM" id="SSF55447">
    <property type="entry name" value="CO dehydrogenase flavoprotein C-terminal domain-like"/>
    <property type="match status" value="1"/>
</dbReference>
<dbReference type="PROSITE" id="PS51387">
    <property type="entry name" value="FAD_PCMH"/>
    <property type="match status" value="1"/>
</dbReference>
<proteinExistence type="predicted"/>
<dbReference type="FunFam" id="3.30.465.10:FF:000017">
    <property type="entry name" value="Xanthine dehydrogenase, FAD binding subunit"/>
    <property type="match status" value="1"/>
</dbReference>
<dbReference type="InterPro" id="IPR016169">
    <property type="entry name" value="FAD-bd_PCMH_sub2"/>
</dbReference>
<keyword evidence="1" id="KW-0285">Flavoprotein</keyword>
<dbReference type="SUPFAM" id="SSF56176">
    <property type="entry name" value="FAD-binding/transporter-associated domain-like"/>
    <property type="match status" value="1"/>
</dbReference>
<dbReference type="Gene3D" id="3.30.43.10">
    <property type="entry name" value="Uridine Diphospho-n-acetylenolpyruvylglucosamine Reductase, domain 2"/>
    <property type="match status" value="1"/>
</dbReference>
<dbReference type="InterPro" id="IPR002346">
    <property type="entry name" value="Mopterin_DH_FAD-bd"/>
</dbReference>
<evidence type="ECO:0000313" key="5">
    <source>
        <dbReference type="EMBL" id="ELY44263.1"/>
    </source>
</evidence>
<dbReference type="Gene3D" id="3.30.465.10">
    <property type="match status" value="1"/>
</dbReference>
<dbReference type="InterPro" id="IPR036683">
    <property type="entry name" value="CO_DH_flav_C_dom_sf"/>
</dbReference>
<dbReference type="Proteomes" id="UP000011661">
    <property type="component" value="Unassembled WGS sequence"/>
</dbReference>
<dbReference type="InterPro" id="IPR051312">
    <property type="entry name" value="Diverse_Substr_Oxidored"/>
</dbReference>
<dbReference type="GO" id="GO:0071949">
    <property type="term" value="F:FAD binding"/>
    <property type="evidence" value="ECO:0007669"/>
    <property type="project" value="InterPro"/>
</dbReference>
<dbReference type="PANTHER" id="PTHR42659:SF2">
    <property type="entry name" value="XANTHINE DEHYDROGENASE SUBUNIT C-RELATED"/>
    <property type="match status" value="1"/>
</dbReference>
<dbReference type="STRING" id="1230460.C495_10189"/>
<dbReference type="SMART" id="SM01092">
    <property type="entry name" value="CO_deh_flav_C"/>
    <property type="match status" value="1"/>
</dbReference>
<feature type="domain" description="FAD-binding PCMH-type" evidence="4">
    <location>
        <begin position="1"/>
        <end position="176"/>
    </location>
</feature>
<dbReference type="Gene3D" id="3.30.390.50">
    <property type="entry name" value="CO dehydrogenase flavoprotein, C-terminal domain"/>
    <property type="match status" value="1"/>
</dbReference>
<dbReference type="eggNOG" id="arCOG01926">
    <property type="taxonomic scope" value="Archaea"/>
</dbReference>
<accession>L9W7F2</accession>
<evidence type="ECO:0000256" key="3">
    <source>
        <dbReference type="ARBA" id="ARBA00023002"/>
    </source>
</evidence>
<protein>
    <submittedName>
        <fullName evidence="5">Molybdopterin dehydrogenase FAD-binding protein</fullName>
    </submittedName>
</protein>
<dbReference type="AlphaFoldDB" id="L9W7F2"/>
<gene>
    <name evidence="5" type="ORF">C495_10189</name>
</gene>
<evidence type="ECO:0000259" key="4">
    <source>
        <dbReference type="PROSITE" id="PS51387"/>
    </source>
</evidence>
<dbReference type="PATRIC" id="fig|1230460.4.peg.2066"/>
<comment type="caution">
    <text evidence="5">The sequence shown here is derived from an EMBL/GenBank/DDBJ whole genome shotgun (WGS) entry which is preliminary data.</text>
</comment>
<keyword evidence="2" id="KW-0274">FAD</keyword>
<evidence type="ECO:0000256" key="1">
    <source>
        <dbReference type="ARBA" id="ARBA00022630"/>
    </source>
</evidence>
<dbReference type="InterPro" id="IPR016166">
    <property type="entry name" value="FAD-bd_PCMH"/>
</dbReference>
<dbReference type="GO" id="GO:0016491">
    <property type="term" value="F:oxidoreductase activity"/>
    <property type="evidence" value="ECO:0007669"/>
    <property type="project" value="UniProtKB-KW"/>
</dbReference>
<dbReference type="InterPro" id="IPR016167">
    <property type="entry name" value="FAD-bd_PCMH_sub1"/>
</dbReference>
<dbReference type="Pfam" id="PF03450">
    <property type="entry name" value="CO_deh_flav_C"/>
    <property type="match status" value="1"/>
</dbReference>
<dbReference type="EMBL" id="AOHX01000039">
    <property type="protein sequence ID" value="ELY44263.1"/>
    <property type="molecule type" value="Genomic_DNA"/>
</dbReference>
<sequence>MYANDFEYYHAESVAEAVDLLEEHEGAELLAGSHGLLPRMRTGEEAPPVLVDINAVDGLSSIEVTDGDLSVGALVTHAELADSDLVREHAPALADAAGEVGDIQVRNGGTIGGNLAHGDARTDHPAAVLALGSSLDVTGSDGDRSIDAADLFTGHFETAVGEHELVTALRIPIEDGASSTYHKHRNPLSGYPLIGVGAWARIDGETIERVRVAATGNLSHPRRLSAVEAALEGEALEPASITAAAEQTTALDDDEFRPDVQASPAYCRHLLSVNTEHALRDVLDVDGE</sequence>
<dbReference type="Pfam" id="PF00941">
    <property type="entry name" value="FAD_binding_5"/>
    <property type="match status" value="1"/>
</dbReference>
<reference evidence="5 6" key="1">
    <citation type="journal article" date="2014" name="PLoS Genet.">
        <title>Phylogenetically driven sequencing of extremely halophilic archaea reveals strategies for static and dynamic osmo-response.</title>
        <authorList>
            <person name="Becker E.A."/>
            <person name="Seitzer P.M."/>
            <person name="Tritt A."/>
            <person name="Larsen D."/>
            <person name="Krusor M."/>
            <person name="Yao A.I."/>
            <person name="Wu D."/>
            <person name="Madern D."/>
            <person name="Eisen J.A."/>
            <person name="Darling A.E."/>
            <person name="Facciotti M.T."/>
        </authorList>
    </citation>
    <scope>NUCLEOTIDE SEQUENCE [LARGE SCALE GENOMIC DNA]</scope>
    <source>
        <strain evidence="5 6">JCM 14089</strain>
    </source>
</reference>
<keyword evidence="6" id="KW-1185">Reference proteome</keyword>
<dbReference type="PANTHER" id="PTHR42659">
    <property type="entry name" value="XANTHINE DEHYDROGENASE SUBUNIT C-RELATED"/>
    <property type="match status" value="1"/>
</dbReference>
<dbReference type="OrthoDB" id="19205at2157"/>
<keyword evidence="3" id="KW-0560">Oxidoreductase</keyword>
<evidence type="ECO:0000256" key="2">
    <source>
        <dbReference type="ARBA" id="ARBA00022827"/>
    </source>
</evidence>
<dbReference type="InterPro" id="IPR036318">
    <property type="entry name" value="FAD-bd_PCMH-like_sf"/>
</dbReference>
<name>L9W7F2_9EURY</name>
<evidence type="ECO:0000313" key="6">
    <source>
        <dbReference type="Proteomes" id="UP000011661"/>
    </source>
</evidence>
<dbReference type="RefSeq" id="WP_008162532.1">
    <property type="nucleotide sequence ID" value="NZ_AOHX01000039.1"/>
</dbReference>